<protein>
    <recommendedName>
        <fullName evidence="5">Terminase large subunit</fullName>
    </recommendedName>
</protein>
<evidence type="ECO:0000313" key="4">
    <source>
        <dbReference type="Proteomes" id="UP000479639"/>
    </source>
</evidence>
<feature type="domain" description="Terminase large subunit-like ATPase" evidence="1">
    <location>
        <begin position="68"/>
        <end position="218"/>
    </location>
</feature>
<dbReference type="InterPro" id="IPR046462">
    <property type="entry name" value="TerL_nuclease"/>
</dbReference>
<dbReference type="SUPFAM" id="SSF52540">
    <property type="entry name" value="P-loop containing nucleoside triphosphate hydrolases"/>
    <property type="match status" value="1"/>
</dbReference>
<gene>
    <name evidence="3" type="ORF">F8D48_09250</name>
</gene>
<dbReference type="Proteomes" id="UP000479639">
    <property type="component" value="Unassembled WGS sequence"/>
</dbReference>
<evidence type="ECO:0000259" key="1">
    <source>
        <dbReference type="Pfam" id="PF03354"/>
    </source>
</evidence>
<dbReference type="Gene3D" id="3.40.50.300">
    <property type="entry name" value="P-loop containing nucleotide triphosphate hydrolases"/>
    <property type="match status" value="1"/>
</dbReference>
<sequence>MYRTPTEYSPEGLVMARDYERCMSSMCKHVANDEYYGTPFLLEPFQRENIWLPLFACGEVRGGRWRRTHRRAIIGLPSGYGKTETAAAIVLTVATMEVRHNGQYGVVASSMDQVKNIFEKIATMIKLNDTWAKQWEIGTRVITHRETGARIMVLPNKADALESWHFNVLVFDEMHVYKDSKVWDAGLKGQKSIAKTNPLAIGITTAADAQEGFLWDVLQEADKDSGMYVYWLGLDEKDDIDDPRAWEKLMIASWIDWESIEDQRNTATSKRSFERYTANRFPGKKDEYSCFSARQLNALVRRKNDFDFDKAYTLGIDGATSGDCYAIVAYQKRKDEKGKSYSCTKEWVFDTPDEDTGHYPLNQIMELVAGLCQKHWPEVVAIDPNRMIVMDSQLRDTYGIETTAFAQNNATMCQATAIVQHLVKSKELRLKKCPKLKQHLANCVEEDREPYGTRFGKDSKKRKIDAAIALAIASLAWDKLVAGREHYVALND</sequence>
<dbReference type="Pfam" id="PF03354">
    <property type="entry name" value="TerL_ATPase"/>
    <property type="match status" value="1"/>
</dbReference>
<organism evidence="3 4">
    <name type="scientific">Adlercreutzia muris</name>
    <dbReference type="NCBI Taxonomy" id="1796610"/>
    <lineage>
        <taxon>Bacteria</taxon>
        <taxon>Bacillati</taxon>
        <taxon>Actinomycetota</taxon>
        <taxon>Coriobacteriia</taxon>
        <taxon>Eggerthellales</taxon>
        <taxon>Eggerthellaceae</taxon>
        <taxon>Adlercreutzia</taxon>
    </lineage>
</organism>
<dbReference type="PANTHER" id="PTHR41287">
    <property type="match status" value="1"/>
</dbReference>
<feature type="domain" description="Terminase large subunit-like endonuclease" evidence="2">
    <location>
        <begin position="332"/>
        <end position="473"/>
    </location>
</feature>
<evidence type="ECO:0000313" key="3">
    <source>
        <dbReference type="EMBL" id="KAB1642802.1"/>
    </source>
</evidence>
<accession>A0A7C8BQU6</accession>
<name>A0A7C8BQU6_9ACTN</name>
<dbReference type="InterPro" id="IPR046461">
    <property type="entry name" value="TerL_ATPase"/>
</dbReference>
<dbReference type="Gene3D" id="3.30.420.240">
    <property type="match status" value="1"/>
</dbReference>
<proteinExistence type="predicted"/>
<dbReference type="PANTHER" id="PTHR41287:SF1">
    <property type="entry name" value="PROTEIN YMFN"/>
    <property type="match status" value="1"/>
</dbReference>
<reference evidence="3 4" key="1">
    <citation type="submission" date="2019-09" db="EMBL/GenBank/DDBJ databases">
        <title>Whole genome shotgun sequencing (WGS) of Ellagibacter isourolithinifaciens DSM 104140(T) and Adlercreutzia muris DSM 29508(T).</title>
        <authorList>
            <person name="Stoll D.A."/>
            <person name="Danylec N."/>
            <person name="Huch M."/>
        </authorList>
    </citation>
    <scope>NUCLEOTIDE SEQUENCE [LARGE SCALE GENOMIC DNA]</scope>
    <source>
        <strain evidence="3 4">DSM 29508</strain>
    </source>
</reference>
<evidence type="ECO:0000259" key="2">
    <source>
        <dbReference type="Pfam" id="PF20441"/>
    </source>
</evidence>
<dbReference type="Pfam" id="PF20441">
    <property type="entry name" value="TerL_nuclease"/>
    <property type="match status" value="1"/>
</dbReference>
<dbReference type="InterPro" id="IPR005021">
    <property type="entry name" value="Terminase_largesu-like"/>
</dbReference>
<keyword evidence="4" id="KW-1185">Reference proteome</keyword>
<dbReference type="RefSeq" id="WP_151431481.1">
    <property type="nucleotide sequence ID" value="NZ_JANJZI010000002.1"/>
</dbReference>
<dbReference type="InterPro" id="IPR027417">
    <property type="entry name" value="P-loop_NTPase"/>
</dbReference>
<comment type="caution">
    <text evidence="3">The sequence shown here is derived from an EMBL/GenBank/DDBJ whole genome shotgun (WGS) entry which is preliminary data.</text>
</comment>
<dbReference type="GO" id="GO:0004519">
    <property type="term" value="F:endonuclease activity"/>
    <property type="evidence" value="ECO:0007669"/>
    <property type="project" value="InterPro"/>
</dbReference>
<evidence type="ECO:0008006" key="5">
    <source>
        <dbReference type="Google" id="ProtNLM"/>
    </source>
</evidence>
<dbReference type="AlphaFoldDB" id="A0A7C8BQU6"/>
<dbReference type="EMBL" id="WAJS01000030">
    <property type="protein sequence ID" value="KAB1642802.1"/>
    <property type="molecule type" value="Genomic_DNA"/>
</dbReference>